<dbReference type="EMBL" id="KZ305043">
    <property type="protein sequence ID" value="PIA39631.1"/>
    <property type="molecule type" value="Genomic_DNA"/>
</dbReference>
<evidence type="ECO:0000256" key="9">
    <source>
        <dbReference type="ARBA" id="ARBA00023242"/>
    </source>
</evidence>
<evidence type="ECO:0000259" key="12">
    <source>
        <dbReference type="PROSITE" id="PS50827"/>
    </source>
</evidence>
<feature type="domain" description="DDT" evidence="12">
    <location>
        <begin position="401"/>
        <end position="467"/>
    </location>
</feature>
<sequence>MESKMKKPISSDSIKRNSYPLRCSSSSKRVKCAKDQILEHGVTELTTKKTCHQCRQCTARFAASCKYKRNNKLCSFNFCQNCLLNRYGEKAEEVDFLSDWKCPRCRDICNCSICMKKKGAQPTGVLAHAAKETGFSSVSEMLIAKETESLGITNEVKDGVSSPKKSIASCEESVVASPKKSGKENTFAGKCDPNLEENLLNSDFGAKKVGLLKRKNIEKKDGNGSLCQEGKQTLKHKIISKKAKSLEERKSNSNKNEDEKRDQNVIAEIKSSMEYFDVEEGAQVLEETKSKSNKNEDEKRDQNVIAAIKSSMESFDVGGGTQNLEETNSKSNKIEDEKRDRNVIEEIKSSMESFDVVEGAQTSMKEEKIGAIGKKTDPPNADIPLPQGNDLTNVAGIDLPAEDVGNALQFLEFCKAFGQFFNMKKGQPESILRELTRGCSRRNRTQYSSVVQFHIQLLSLLLKDSGETSLSLSPTSCGNTWLQALGKCIAESECKLEEMPSNCFNKDGSGYAMLESSKKLRLLNFLCDEVLCTAELRMWIDEQNSKLIEKEKEAKQQVLIAKDKEKRAKQQMQEKIQKAIVDGKPLSISKHENLVSKMKMETDNAHCEVLEAIKKIPKNKQISDSIRTEPVLFDGKGLVFWRLKCYSSQHDILVQDFGSLGSVTSEDKWLTYDDEQHGMIKQYISSRGKRVRL</sequence>
<evidence type="ECO:0000256" key="1">
    <source>
        <dbReference type="ARBA" id="ARBA00004123"/>
    </source>
</evidence>
<evidence type="ECO:0000256" key="11">
    <source>
        <dbReference type="SAM" id="MobiDB-lite"/>
    </source>
</evidence>
<evidence type="ECO:0000313" key="14">
    <source>
        <dbReference type="Proteomes" id="UP000230069"/>
    </source>
</evidence>
<keyword evidence="4" id="KW-1017">Isopeptide bond</keyword>
<organism evidence="13 14">
    <name type="scientific">Aquilegia coerulea</name>
    <name type="common">Rocky mountain columbine</name>
    <dbReference type="NCBI Taxonomy" id="218851"/>
    <lineage>
        <taxon>Eukaryota</taxon>
        <taxon>Viridiplantae</taxon>
        <taxon>Streptophyta</taxon>
        <taxon>Embryophyta</taxon>
        <taxon>Tracheophyta</taxon>
        <taxon>Spermatophyta</taxon>
        <taxon>Magnoliopsida</taxon>
        <taxon>Ranunculales</taxon>
        <taxon>Ranunculaceae</taxon>
        <taxon>Thalictroideae</taxon>
        <taxon>Aquilegia</taxon>
    </lineage>
</organism>
<dbReference type="PANTHER" id="PTHR31169">
    <property type="entry name" value="OS05G0300700 PROTEIN"/>
    <property type="match status" value="1"/>
</dbReference>
<dbReference type="STRING" id="218851.A0A2G5D7Y7"/>
<dbReference type="OrthoDB" id="298344at2759"/>
<protein>
    <recommendedName>
        <fullName evidence="12">DDT domain-containing protein</fullName>
    </recommendedName>
</protein>
<feature type="compositionally biased region" description="Polar residues" evidence="11">
    <location>
        <begin position="322"/>
        <end position="331"/>
    </location>
</feature>
<feature type="compositionally biased region" description="Basic and acidic residues" evidence="11">
    <location>
        <begin position="244"/>
        <end position="263"/>
    </location>
</feature>
<dbReference type="PROSITE" id="PS50827">
    <property type="entry name" value="DDT"/>
    <property type="match status" value="1"/>
</dbReference>
<keyword evidence="3" id="KW-0963">Cytoplasm</keyword>
<evidence type="ECO:0000256" key="3">
    <source>
        <dbReference type="ARBA" id="ARBA00022490"/>
    </source>
</evidence>
<dbReference type="PANTHER" id="PTHR31169:SF8">
    <property type="entry name" value="ZINC-FINGER DOMAIN OF MONOAMINE-OXIDASE A REPRESSOR R1 PROTEIN"/>
    <property type="match status" value="1"/>
</dbReference>
<name>A0A2G5D7Y7_AQUCA</name>
<dbReference type="Proteomes" id="UP000230069">
    <property type="component" value="Unassembled WGS sequence"/>
</dbReference>
<comment type="subcellular location">
    <subcellularLocation>
        <location evidence="2">Cytoplasm</location>
    </subcellularLocation>
    <subcellularLocation>
        <location evidence="1">Nucleus</location>
    </subcellularLocation>
</comment>
<evidence type="ECO:0000313" key="13">
    <source>
        <dbReference type="EMBL" id="PIA39631.1"/>
    </source>
</evidence>
<dbReference type="InterPro" id="IPR018501">
    <property type="entry name" value="DDT_dom"/>
</dbReference>
<evidence type="ECO:0000256" key="10">
    <source>
        <dbReference type="SAM" id="Coils"/>
    </source>
</evidence>
<evidence type="ECO:0000256" key="7">
    <source>
        <dbReference type="ARBA" id="ARBA00023015"/>
    </source>
</evidence>
<proteinExistence type="predicted"/>
<evidence type="ECO:0000256" key="5">
    <source>
        <dbReference type="ARBA" id="ARBA00022553"/>
    </source>
</evidence>
<keyword evidence="5" id="KW-0597">Phosphoprotein</keyword>
<dbReference type="GO" id="GO:0005737">
    <property type="term" value="C:cytoplasm"/>
    <property type="evidence" value="ECO:0007669"/>
    <property type="project" value="UniProtKB-SubCell"/>
</dbReference>
<feature type="coiled-coil region" evidence="10">
    <location>
        <begin position="551"/>
        <end position="582"/>
    </location>
</feature>
<dbReference type="InterPro" id="IPR018866">
    <property type="entry name" value="Znf-4CXXC_R1"/>
</dbReference>
<dbReference type="InParanoid" id="A0A2G5D7Y7"/>
<feature type="region of interest" description="Disordered" evidence="11">
    <location>
        <begin position="311"/>
        <end position="340"/>
    </location>
</feature>
<reference evidence="13 14" key="1">
    <citation type="submission" date="2017-09" db="EMBL/GenBank/DDBJ databases">
        <title>WGS assembly of Aquilegia coerulea Goldsmith.</title>
        <authorList>
            <person name="Hodges S."/>
            <person name="Kramer E."/>
            <person name="Nordborg M."/>
            <person name="Tomkins J."/>
            <person name="Borevitz J."/>
            <person name="Derieg N."/>
            <person name="Yan J."/>
            <person name="Mihaltcheva S."/>
            <person name="Hayes R.D."/>
            <person name="Rokhsar D."/>
        </authorList>
    </citation>
    <scope>NUCLEOTIDE SEQUENCE [LARGE SCALE GENOMIC DNA]</scope>
    <source>
        <strain evidence="14">cv. Goldsmith</strain>
    </source>
</reference>
<feature type="region of interest" description="Disordered" evidence="11">
    <location>
        <begin position="237"/>
        <end position="263"/>
    </location>
</feature>
<evidence type="ECO:0000256" key="6">
    <source>
        <dbReference type="ARBA" id="ARBA00022843"/>
    </source>
</evidence>
<keyword evidence="14" id="KW-1185">Reference proteome</keyword>
<keyword evidence="10" id="KW-0175">Coiled coil</keyword>
<keyword evidence="7" id="KW-0805">Transcription regulation</keyword>
<dbReference type="Pfam" id="PF10497">
    <property type="entry name" value="zf-4CXXC_R1"/>
    <property type="match status" value="1"/>
</dbReference>
<dbReference type="GO" id="GO:0005634">
    <property type="term" value="C:nucleus"/>
    <property type="evidence" value="ECO:0007669"/>
    <property type="project" value="UniProtKB-SubCell"/>
</dbReference>
<gene>
    <name evidence="13" type="ORF">AQUCO_02600230v1</name>
</gene>
<evidence type="ECO:0000256" key="4">
    <source>
        <dbReference type="ARBA" id="ARBA00022499"/>
    </source>
</evidence>
<accession>A0A2G5D7Y7</accession>
<dbReference type="GO" id="GO:0006355">
    <property type="term" value="P:regulation of DNA-templated transcription"/>
    <property type="evidence" value="ECO:0007669"/>
    <property type="project" value="InterPro"/>
</dbReference>
<keyword evidence="8" id="KW-0804">Transcription</keyword>
<keyword evidence="6" id="KW-0832">Ubl conjugation</keyword>
<evidence type="ECO:0000256" key="2">
    <source>
        <dbReference type="ARBA" id="ARBA00004496"/>
    </source>
</evidence>
<evidence type="ECO:0000256" key="8">
    <source>
        <dbReference type="ARBA" id="ARBA00023163"/>
    </source>
</evidence>
<dbReference type="AlphaFoldDB" id="A0A2G5D7Y7"/>
<keyword evidence="9" id="KW-0539">Nucleus</keyword>
<dbReference type="SMART" id="SM00571">
    <property type="entry name" value="DDT"/>
    <property type="match status" value="1"/>
</dbReference>
<dbReference type="InterPro" id="IPR040221">
    <property type="entry name" value="CDCA7/CDA7L"/>
</dbReference>